<proteinExistence type="predicted"/>
<evidence type="ECO:0000313" key="3">
    <source>
        <dbReference type="EMBL" id="WND03460.1"/>
    </source>
</evidence>
<name>A0AA52EIK2_9PROT</name>
<reference evidence="3" key="1">
    <citation type="submission" date="2023-04" db="EMBL/GenBank/DDBJ databases">
        <title>Complete genome sequence of Temperatibacter marinus.</title>
        <authorList>
            <person name="Rong J.-C."/>
            <person name="Yi M.-L."/>
            <person name="Zhao Q."/>
        </authorList>
    </citation>
    <scope>NUCLEOTIDE SEQUENCE</scope>
    <source>
        <strain evidence="3">NBRC 110045</strain>
    </source>
</reference>
<dbReference type="SUPFAM" id="SSF47413">
    <property type="entry name" value="lambda repressor-like DNA-binding domains"/>
    <property type="match status" value="1"/>
</dbReference>
<accession>A0AA52EIK2</accession>
<keyword evidence="1" id="KW-0238">DNA-binding</keyword>
<dbReference type="KEGG" id="tmk:QGN29_03625"/>
<sequence length="84" mass="9685">MLFKKSDPRYSFIRDKLIKARKEKGIRQSDLAKELGVRQQFISKIETAERGIDFLEMVQISKALELDINALISNIRDESISSTL</sequence>
<dbReference type="Pfam" id="PF01381">
    <property type="entry name" value="HTH_3"/>
    <property type="match status" value="1"/>
</dbReference>
<feature type="domain" description="HTH cro/C1-type" evidence="2">
    <location>
        <begin position="17"/>
        <end position="71"/>
    </location>
</feature>
<dbReference type="PROSITE" id="PS50943">
    <property type="entry name" value="HTH_CROC1"/>
    <property type="match status" value="1"/>
</dbReference>
<organism evidence="3 4">
    <name type="scientific">Temperatibacter marinus</name>
    <dbReference type="NCBI Taxonomy" id="1456591"/>
    <lineage>
        <taxon>Bacteria</taxon>
        <taxon>Pseudomonadati</taxon>
        <taxon>Pseudomonadota</taxon>
        <taxon>Alphaproteobacteria</taxon>
        <taxon>Kordiimonadales</taxon>
        <taxon>Temperatibacteraceae</taxon>
        <taxon>Temperatibacter</taxon>
    </lineage>
</organism>
<dbReference type="InterPro" id="IPR010982">
    <property type="entry name" value="Lambda_DNA-bd_dom_sf"/>
</dbReference>
<dbReference type="AlphaFoldDB" id="A0AA52EIK2"/>
<evidence type="ECO:0000259" key="2">
    <source>
        <dbReference type="PROSITE" id="PS50943"/>
    </source>
</evidence>
<protein>
    <submittedName>
        <fullName evidence="3">Helix-turn-helix transcriptional regulator</fullName>
    </submittedName>
</protein>
<dbReference type="GO" id="GO:0003677">
    <property type="term" value="F:DNA binding"/>
    <property type="evidence" value="ECO:0007669"/>
    <property type="project" value="UniProtKB-KW"/>
</dbReference>
<dbReference type="Gene3D" id="1.10.260.40">
    <property type="entry name" value="lambda repressor-like DNA-binding domains"/>
    <property type="match status" value="1"/>
</dbReference>
<dbReference type="RefSeq" id="WP_310799313.1">
    <property type="nucleotide sequence ID" value="NZ_CP123872.1"/>
</dbReference>
<dbReference type="CDD" id="cd00093">
    <property type="entry name" value="HTH_XRE"/>
    <property type="match status" value="1"/>
</dbReference>
<dbReference type="PANTHER" id="PTHR46558">
    <property type="entry name" value="TRACRIPTIONAL REGULATORY PROTEIN-RELATED-RELATED"/>
    <property type="match status" value="1"/>
</dbReference>
<gene>
    <name evidence="3" type="ORF">QGN29_03625</name>
</gene>
<evidence type="ECO:0000256" key="1">
    <source>
        <dbReference type="ARBA" id="ARBA00023125"/>
    </source>
</evidence>
<dbReference type="SMART" id="SM00530">
    <property type="entry name" value="HTH_XRE"/>
    <property type="match status" value="1"/>
</dbReference>
<evidence type="ECO:0000313" key="4">
    <source>
        <dbReference type="Proteomes" id="UP001268683"/>
    </source>
</evidence>
<dbReference type="InterPro" id="IPR001387">
    <property type="entry name" value="Cro/C1-type_HTH"/>
</dbReference>
<dbReference type="PANTHER" id="PTHR46558:SF3">
    <property type="entry name" value="TRANSCRIPTIONAL REGULATOR"/>
    <property type="match status" value="1"/>
</dbReference>
<dbReference type="EMBL" id="CP123872">
    <property type="protein sequence ID" value="WND03460.1"/>
    <property type="molecule type" value="Genomic_DNA"/>
</dbReference>
<keyword evidence="4" id="KW-1185">Reference proteome</keyword>
<dbReference type="Proteomes" id="UP001268683">
    <property type="component" value="Chromosome"/>
</dbReference>